<dbReference type="AlphaFoldDB" id="A0A8X6TBM0"/>
<gene>
    <name evidence="1" type="primary">X975_16196</name>
    <name evidence="1" type="ORF">NPIL_137751</name>
</gene>
<proteinExistence type="predicted"/>
<evidence type="ECO:0000313" key="1">
    <source>
        <dbReference type="EMBL" id="GFS90413.1"/>
    </source>
</evidence>
<organism evidence="1 2">
    <name type="scientific">Nephila pilipes</name>
    <name type="common">Giant wood spider</name>
    <name type="synonym">Nephila maculata</name>
    <dbReference type="NCBI Taxonomy" id="299642"/>
    <lineage>
        <taxon>Eukaryota</taxon>
        <taxon>Metazoa</taxon>
        <taxon>Ecdysozoa</taxon>
        <taxon>Arthropoda</taxon>
        <taxon>Chelicerata</taxon>
        <taxon>Arachnida</taxon>
        <taxon>Araneae</taxon>
        <taxon>Araneomorphae</taxon>
        <taxon>Entelegynae</taxon>
        <taxon>Araneoidea</taxon>
        <taxon>Nephilidae</taxon>
        <taxon>Nephila</taxon>
    </lineage>
</organism>
<dbReference type="OrthoDB" id="7902892at2759"/>
<dbReference type="PANTHER" id="PTHR47326:SF1">
    <property type="entry name" value="HTH PSQ-TYPE DOMAIN-CONTAINING PROTEIN"/>
    <property type="match status" value="1"/>
</dbReference>
<dbReference type="InterPro" id="IPR036397">
    <property type="entry name" value="RNaseH_sf"/>
</dbReference>
<dbReference type="GO" id="GO:0003676">
    <property type="term" value="F:nucleic acid binding"/>
    <property type="evidence" value="ECO:0007669"/>
    <property type="project" value="InterPro"/>
</dbReference>
<sequence length="101" mass="11734">MPISTVYKAIKKRFTLYTYKVQIVQALGPDDRPMKVVFATYMIRNLEDDAELLNRIMFSDEACFHLSDIANCHYLRKWGSEYPTNTVSYKGTPQRLMCGVD</sequence>
<evidence type="ECO:0008006" key="3">
    <source>
        <dbReference type="Google" id="ProtNLM"/>
    </source>
</evidence>
<protein>
    <recommendedName>
        <fullName evidence="3">Transposase</fullName>
    </recommendedName>
</protein>
<comment type="caution">
    <text evidence="1">The sequence shown here is derived from an EMBL/GenBank/DDBJ whole genome shotgun (WGS) entry which is preliminary data.</text>
</comment>
<dbReference type="EMBL" id="BMAW01053296">
    <property type="protein sequence ID" value="GFS90413.1"/>
    <property type="molecule type" value="Genomic_DNA"/>
</dbReference>
<dbReference type="PANTHER" id="PTHR47326">
    <property type="entry name" value="TRANSPOSABLE ELEMENT TC3 TRANSPOSASE-LIKE PROTEIN"/>
    <property type="match status" value="1"/>
</dbReference>
<accession>A0A8X6TBM0</accession>
<dbReference type="Proteomes" id="UP000887013">
    <property type="component" value="Unassembled WGS sequence"/>
</dbReference>
<reference evidence="1" key="1">
    <citation type="submission" date="2020-08" db="EMBL/GenBank/DDBJ databases">
        <title>Multicomponent nature underlies the extraordinary mechanical properties of spider dragline silk.</title>
        <authorList>
            <person name="Kono N."/>
            <person name="Nakamura H."/>
            <person name="Mori M."/>
            <person name="Yoshida Y."/>
            <person name="Ohtoshi R."/>
            <person name="Malay A.D."/>
            <person name="Moran D.A.P."/>
            <person name="Tomita M."/>
            <person name="Numata K."/>
            <person name="Arakawa K."/>
        </authorList>
    </citation>
    <scope>NUCLEOTIDE SEQUENCE</scope>
</reference>
<name>A0A8X6TBM0_NEPPI</name>
<keyword evidence="2" id="KW-1185">Reference proteome</keyword>
<evidence type="ECO:0000313" key="2">
    <source>
        <dbReference type="Proteomes" id="UP000887013"/>
    </source>
</evidence>
<dbReference type="Gene3D" id="3.30.420.10">
    <property type="entry name" value="Ribonuclease H-like superfamily/Ribonuclease H"/>
    <property type="match status" value="1"/>
</dbReference>